<evidence type="ECO:0000256" key="1">
    <source>
        <dbReference type="SAM" id="MobiDB-lite"/>
    </source>
</evidence>
<keyword evidence="3" id="KW-1185">Reference proteome</keyword>
<evidence type="ECO:0000313" key="2">
    <source>
        <dbReference type="EMBL" id="WWD08408.1"/>
    </source>
</evidence>
<dbReference type="Proteomes" id="UP001358614">
    <property type="component" value="Chromosome 2"/>
</dbReference>
<dbReference type="RefSeq" id="XP_066086375.1">
    <property type="nucleotide sequence ID" value="XM_066230278.1"/>
</dbReference>
<reference evidence="2 3" key="1">
    <citation type="submission" date="2024-01" db="EMBL/GenBank/DDBJ databases">
        <title>Comparative genomics of Cryptococcus and Kwoniella reveals pathogenesis evolution and contrasting modes of karyotype evolution via chromosome fusion or intercentromeric recombination.</title>
        <authorList>
            <person name="Coelho M.A."/>
            <person name="David-Palma M."/>
            <person name="Shea T."/>
            <person name="Bowers K."/>
            <person name="McGinley-Smith S."/>
            <person name="Mohammad A.W."/>
            <person name="Gnirke A."/>
            <person name="Yurkov A.M."/>
            <person name="Nowrousian M."/>
            <person name="Sun S."/>
            <person name="Cuomo C.A."/>
            <person name="Heitman J."/>
        </authorList>
    </citation>
    <scope>NUCLEOTIDE SEQUENCE [LARGE SCALE GENOMIC DNA]</scope>
    <source>
        <strain evidence="2 3">PYCC6329</strain>
    </source>
</reference>
<accession>A0AAX4KSY5</accession>
<proteinExistence type="predicted"/>
<feature type="region of interest" description="Disordered" evidence="1">
    <location>
        <begin position="228"/>
        <end position="248"/>
    </location>
</feature>
<feature type="compositionally biased region" description="Polar residues" evidence="1">
    <location>
        <begin position="1"/>
        <end position="23"/>
    </location>
</feature>
<gene>
    <name evidence="2" type="ORF">V865_006520</name>
</gene>
<feature type="compositionally biased region" description="Polar residues" evidence="1">
    <location>
        <begin position="230"/>
        <end position="248"/>
    </location>
</feature>
<evidence type="ECO:0008006" key="4">
    <source>
        <dbReference type="Google" id="ProtNLM"/>
    </source>
</evidence>
<organism evidence="2 3">
    <name type="scientific">Kwoniella europaea PYCC6329</name>
    <dbReference type="NCBI Taxonomy" id="1423913"/>
    <lineage>
        <taxon>Eukaryota</taxon>
        <taxon>Fungi</taxon>
        <taxon>Dikarya</taxon>
        <taxon>Basidiomycota</taxon>
        <taxon>Agaricomycotina</taxon>
        <taxon>Tremellomycetes</taxon>
        <taxon>Tremellales</taxon>
        <taxon>Cryptococcaceae</taxon>
        <taxon>Kwoniella</taxon>
    </lineage>
</organism>
<evidence type="ECO:0000313" key="3">
    <source>
        <dbReference type="Proteomes" id="UP001358614"/>
    </source>
</evidence>
<sequence>MEPNSSEEASSCRTLLPREQSTSPKHRSSLTWQRCPDPGYHEMTIMTRKCQRCSQSGTEQSCVVKLRNTKKGKISVGCAGCRKRHSGCIMTPRSREWLENYNLTGEKDWKPTASYAHRAITATASISNQGVSNALSPNEEKGNKSFLVVALFAETDPLPDLHHKFWDFLDQNSGVLLSAPQGELLEEFGIPGGDSSGGVTDIAAEIHQTPEWDRMQNILYRLEEDEPGTLTAQATSPSEANASDCTDRPQWTTMQNLLYNLERKPAILTGSSTHDPL</sequence>
<dbReference type="KEGG" id="ker:91105321"/>
<dbReference type="AlphaFoldDB" id="A0AAX4KSY5"/>
<name>A0AAX4KSY5_9TREE</name>
<protein>
    <recommendedName>
        <fullName evidence="4">Zn(2)-C6 fungal-type domain-containing protein</fullName>
    </recommendedName>
</protein>
<feature type="region of interest" description="Disordered" evidence="1">
    <location>
        <begin position="1"/>
        <end position="30"/>
    </location>
</feature>
<dbReference type="GeneID" id="91105321"/>
<dbReference type="EMBL" id="CP144090">
    <property type="protein sequence ID" value="WWD08408.1"/>
    <property type="molecule type" value="Genomic_DNA"/>
</dbReference>